<dbReference type="Pfam" id="PF07645">
    <property type="entry name" value="EGF_CA"/>
    <property type="match status" value="1"/>
</dbReference>
<keyword evidence="28" id="KW-0325">Glycoprotein</keyword>
<keyword evidence="24" id="KW-0238">DNA-binding</keyword>
<dbReference type="Pfam" id="PF00324">
    <property type="entry name" value="AA_permease"/>
    <property type="match status" value="2"/>
</dbReference>
<evidence type="ECO:0000256" key="18">
    <source>
        <dbReference type="ARBA" id="ARBA00022837"/>
    </source>
</evidence>
<evidence type="ECO:0000256" key="1">
    <source>
        <dbReference type="ARBA" id="ARBA00004123"/>
    </source>
</evidence>
<keyword evidence="20" id="KW-0965">Cell junction</keyword>
<evidence type="ECO:0000256" key="28">
    <source>
        <dbReference type="ARBA" id="ARBA00023180"/>
    </source>
</evidence>
<dbReference type="PANTHER" id="PTHR24037:SF3">
    <property type="entry name" value="PROTEIN HEG HOMOLOG 1"/>
    <property type="match status" value="1"/>
</dbReference>
<evidence type="ECO:0000256" key="24">
    <source>
        <dbReference type="ARBA" id="ARBA00023125"/>
    </source>
</evidence>
<feature type="region of interest" description="Disordered" evidence="39">
    <location>
        <begin position="1015"/>
        <end position="1043"/>
    </location>
</feature>
<feature type="domain" description="EGF-like" evidence="41">
    <location>
        <begin position="1605"/>
        <end position="1643"/>
    </location>
</feature>
<comment type="subcellular location">
    <subcellularLocation>
        <location evidence="4">Cell junction</location>
    </subcellularLocation>
    <subcellularLocation>
        <location evidence="3">Cell membrane</location>
        <topology evidence="3">Single-pass type I membrane protein</topology>
    </subcellularLocation>
    <subcellularLocation>
        <location evidence="2">Membrane</location>
        <topology evidence="2">Multi-pass membrane protein</topology>
    </subcellularLocation>
    <subcellularLocation>
        <location evidence="1">Nucleus</location>
    </subcellularLocation>
</comment>
<keyword evidence="22" id="KW-0007">Acetylation</keyword>
<keyword evidence="12 40" id="KW-0812">Transmembrane</keyword>
<keyword evidence="26 38" id="KW-1015">Disulfide bond</keyword>
<keyword evidence="14" id="KW-0732">Signal</keyword>
<keyword evidence="17" id="KW-0862">Zinc</keyword>
<dbReference type="GO" id="GO:0005509">
    <property type="term" value="F:calcium ion binding"/>
    <property type="evidence" value="ECO:0007669"/>
    <property type="project" value="InterPro"/>
</dbReference>
<evidence type="ECO:0000256" key="27">
    <source>
        <dbReference type="ARBA" id="ARBA00023163"/>
    </source>
</evidence>
<organism evidence="43 44">
    <name type="scientific">Sciurus carolinensis</name>
    <name type="common">Eastern gray squirrel</name>
    <dbReference type="NCBI Taxonomy" id="30640"/>
    <lineage>
        <taxon>Eukaryota</taxon>
        <taxon>Metazoa</taxon>
        <taxon>Chordata</taxon>
        <taxon>Craniata</taxon>
        <taxon>Vertebrata</taxon>
        <taxon>Euteleostomi</taxon>
        <taxon>Mammalia</taxon>
        <taxon>Eutheria</taxon>
        <taxon>Euarchontoglires</taxon>
        <taxon>Glires</taxon>
        <taxon>Rodentia</taxon>
        <taxon>Sciuromorpha</taxon>
        <taxon>Sciuridae</taxon>
        <taxon>Sciurinae</taxon>
        <taxon>Sciurini</taxon>
        <taxon>Sciurus</taxon>
    </lineage>
</organism>
<dbReference type="FunFam" id="3.30.160.60:FF:000067">
    <property type="entry name" value="Vascular endothelial zinc finger 1"/>
    <property type="match status" value="1"/>
</dbReference>
<feature type="disulfide bond" evidence="38">
    <location>
        <begin position="1574"/>
        <end position="1591"/>
    </location>
</feature>
<keyword evidence="15" id="KW-0677">Repeat</keyword>
<feature type="region of interest" description="Disordered" evidence="39">
    <location>
        <begin position="797"/>
        <end position="817"/>
    </location>
</feature>
<feature type="region of interest" description="Disordered" evidence="39">
    <location>
        <begin position="939"/>
        <end position="997"/>
    </location>
</feature>
<accession>A0AA41MN02</accession>
<evidence type="ECO:0000256" key="12">
    <source>
        <dbReference type="ARBA" id="ARBA00022692"/>
    </source>
</evidence>
<evidence type="ECO:0000256" key="33">
    <source>
        <dbReference type="ARBA" id="ARBA00067481"/>
    </source>
</evidence>
<feature type="compositionally biased region" description="Polar residues" evidence="39">
    <location>
        <begin position="1110"/>
        <end position="1129"/>
    </location>
</feature>
<dbReference type="InterPro" id="IPR018097">
    <property type="entry name" value="EGF_Ca-bd_CS"/>
</dbReference>
<dbReference type="Proteomes" id="UP001166674">
    <property type="component" value="Unassembled WGS sequence"/>
</dbReference>
<keyword evidence="8" id="KW-0678">Repressor</keyword>
<reference evidence="43" key="1">
    <citation type="submission" date="2020-03" db="EMBL/GenBank/DDBJ databases">
        <title>Studies in the Genomics of Life Span.</title>
        <authorList>
            <person name="Glass D."/>
        </authorList>
    </citation>
    <scope>NUCLEOTIDE SEQUENCE</scope>
    <source>
        <strain evidence="43">SUZIE</strain>
        <tissue evidence="43">Muscle</tissue>
    </source>
</reference>
<dbReference type="SUPFAM" id="SSF57667">
    <property type="entry name" value="beta-beta-alpha zinc fingers"/>
    <property type="match status" value="2"/>
</dbReference>
<keyword evidence="19" id="KW-0832">Ubl conjugation</keyword>
<keyword evidence="16 37" id="KW-0863">Zinc-finger</keyword>
<keyword evidence="25 40" id="KW-0472">Membrane</keyword>
<feature type="transmembrane region" description="Helical" evidence="40">
    <location>
        <begin position="1828"/>
        <end position="1853"/>
    </location>
</feature>
<evidence type="ECO:0000259" key="41">
    <source>
        <dbReference type="PROSITE" id="PS50026"/>
    </source>
</evidence>
<dbReference type="FunFam" id="3.30.160.60:FF:004830">
    <property type="match status" value="1"/>
</dbReference>
<dbReference type="PROSITE" id="PS01186">
    <property type="entry name" value="EGF_2"/>
    <property type="match status" value="1"/>
</dbReference>
<evidence type="ECO:0000256" key="16">
    <source>
        <dbReference type="ARBA" id="ARBA00022771"/>
    </source>
</evidence>
<dbReference type="GO" id="GO:0000976">
    <property type="term" value="F:transcription cis-regulatory region binding"/>
    <property type="evidence" value="ECO:0007669"/>
    <property type="project" value="UniProtKB-ARBA"/>
</dbReference>
<dbReference type="PROSITE" id="PS01187">
    <property type="entry name" value="EGF_CA"/>
    <property type="match status" value="1"/>
</dbReference>
<keyword evidence="6" id="KW-0217">Developmental protein</keyword>
<feature type="compositionally biased region" description="Polar residues" evidence="39">
    <location>
        <begin position="799"/>
        <end position="815"/>
    </location>
</feature>
<dbReference type="Gene3D" id="3.30.160.60">
    <property type="entry name" value="Classic Zinc Finger"/>
    <property type="match status" value="3"/>
</dbReference>
<feature type="compositionally biased region" description="Low complexity" evidence="39">
    <location>
        <begin position="843"/>
        <end position="853"/>
    </location>
</feature>
<gene>
    <name evidence="43" type="ORF">SUZIE_130300</name>
</gene>
<feature type="transmembrane region" description="Helical" evidence="40">
    <location>
        <begin position="671"/>
        <end position="691"/>
    </location>
</feature>
<keyword evidence="18" id="KW-0106">Calcium</keyword>
<keyword evidence="27" id="KW-0804">Transcription</keyword>
<feature type="compositionally biased region" description="Polar residues" evidence="39">
    <location>
        <begin position="1075"/>
        <end position="1085"/>
    </location>
</feature>
<keyword evidence="29" id="KW-0539">Nucleus</keyword>
<evidence type="ECO:0000256" key="29">
    <source>
        <dbReference type="ARBA" id="ARBA00023242"/>
    </source>
</evidence>
<feature type="domain" description="C2H2-type" evidence="42">
    <location>
        <begin position="199"/>
        <end position="226"/>
    </location>
</feature>
<comment type="similarity">
    <text evidence="5">Belongs to the krueppel C2H2-type zinc-finger protein family.</text>
</comment>
<evidence type="ECO:0000259" key="42">
    <source>
        <dbReference type="PROSITE" id="PS50157"/>
    </source>
</evidence>
<name>A0AA41MN02_SCICA</name>
<keyword evidence="44" id="KW-1185">Reference proteome</keyword>
<evidence type="ECO:0000256" key="23">
    <source>
        <dbReference type="ARBA" id="ARBA00023015"/>
    </source>
</evidence>
<evidence type="ECO:0000256" key="3">
    <source>
        <dbReference type="ARBA" id="ARBA00004251"/>
    </source>
</evidence>
<evidence type="ECO:0000256" key="13">
    <source>
        <dbReference type="ARBA" id="ARBA00022723"/>
    </source>
</evidence>
<dbReference type="PROSITE" id="PS00010">
    <property type="entry name" value="ASX_HYDROXYL"/>
    <property type="match status" value="1"/>
</dbReference>
<dbReference type="GO" id="GO:0008270">
    <property type="term" value="F:zinc ion binding"/>
    <property type="evidence" value="ECO:0007669"/>
    <property type="project" value="UniProtKB-KW"/>
</dbReference>
<evidence type="ECO:0000256" key="7">
    <source>
        <dbReference type="ARBA" id="ARBA00022475"/>
    </source>
</evidence>
<dbReference type="Gene3D" id="2.10.25.10">
    <property type="entry name" value="Laminin"/>
    <property type="match status" value="2"/>
</dbReference>
<dbReference type="FunFam" id="2.10.25.10:FF:000673">
    <property type="entry name" value="Heart development protein with EGF like domains 1"/>
    <property type="match status" value="1"/>
</dbReference>
<dbReference type="GO" id="GO:0005634">
    <property type="term" value="C:nucleus"/>
    <property type="evidence" value="ECO:0007669"/>
    <property type="project" value="UniProtKB-SubCell"/>
</dbReference>
<dbReference type="InterPro" id="IPR013087">
    <property type="entry name" value="Znf_C2H2_type"/>
</dbReference>
<dbReference type="PROSITE" id="PS50026">
    <property type="entry name" value="EGF_3"/>
    <property type="match status" value="2"/>
</dbReference>
<keyword evidence="13" id="KW-0479">Metal-binding</keyword>
<feature type="disulfide bond" evidence="38">
    <location>
        <begin position="1593"/>
        <end position="1602"/>
    </location>
</feature>
<dbReference type="Pfam" id="PF00008">
    <property type="entry name" value="EGF"/>
    <property type="match status" value="1"/>
</dbReference>
<evidence type="ECO:0000256" key="36">
    <source>
        <dbReference type="ARBA" id="ARBA00079534"/>
    </source>
</evidence>
<keyword evidence="10 38" id="KW-0245">EGF-like domain</keyword>
<feature type="transmembrane region" description="Helical" evidence="40">
    <location>
        <begin position="524"/>
        <end position="544"/>
    </location>
</feature>
<sequence length="1961" mass="213099">MNIDDKLEGLFLKCGGIDEMQSSRAMVVMGGVSGQSTVSGELQESVLQDRSMPHQEILAADEVLQESEMRQQDMISHDELMVHEETVKNDEEQLEAHERLPQGLQYALNVPISVKQEITFTDVSEQLMRDKKQIREPVDLQKKKKRKQRSPAKILTINEDGSLGLKTPKSHVCEHCNAAFRTNYHLQRHVFIHTGEKPFRCDECGMRFIQKYHMERHKRTHSGEKPYQCEYCLQYFSRTDRVLKHKRMCHENHDKKLNRCAIKGGLLTSEEDSGFSTSPKDNSLPKKKRQKTEKKSSGMDKESSLDKSDLKKDKNDYLPLYSSSTKVKDEYMVAEYAVEMPHSSVGGSHLEDASGEIHPPKLVLKKINSKRSLKQPLEQNQTISPLSTYEESKVSKYAFELVDKQGNTGVLMGMLLVSFVILVALVTVLSGIGVGEHVGMGSGGVYSMISSVLGGQMGGTIGLLYVFGQCVAGAMYITGFAESISDLLGLRNIWAVRGISVAVLLALLGINLAGVKWIIRLQLLLLFLLAVSTLDFVVGSFTHLDPGVMAGFNMGGDLRDPAASIPLGSLAAVGISWFLYIVFTFLLGAICTREALRYNFLIAEKVSLVGFLFLLGLYISSLASCMGGLYGAPRILQCIAQEKVIPALACLGQGAVGSLLIVFVTQWVYTLVNVAVAAIVYFYIGCASPGLHLATISNHWPESNTEPHIENIVFYQNQEDFSTVDSKEGTMVQTSRMSQVFSEAPVNLSPLIETATVEGRNKSSSRTNFTILPIGHSSEIATTITSQGSTLSLERLHLPSSSSGSEGRTAPSQMESRIPQVSLGKVKGLPEEVAVHSQVTGTSDSSWSSLAASEPGEPTMLSRKRNSLGPELSLLHISKTISYSPPSDHSSTSGSIKELNNSTALQRPLVNQTKSTHVATTFTDSVSRILRSLTISLGPINKTEDLPTDSKIATTSVSVSSSPSAVESRSNRRATKTPEDGELIEPSTENESGVTSLHWQKDSTTFRGHQLALSSEMRNGSFMPQTETVSRSVPSIRDEESTAHWSLTNSKTFADVTGSSASHPRFMNSLVLTQSSDSAQQSRGGNTVLDENSYSESSSTSSSESLDSSTPQGEHSITGLSYGQVSGTDTEQRTSSDHTDHTYVSSTFTKGERALLSITDNGSSSDISESSTSYIKISDSPYSDYSSSSHAQTERRNISSYNGEYVQPSTESLTLHTSSLPSYTSTINILKTLVLMDASTESVGDSSSASGPSLPLPSVSQSHQLFSSSLLSTKASTHQLKSTSEASTLLSSSPSPLPVSSTAASPVPLSVSQTTLPHSSTPVLPREGEMPESSVQTSTMVSSMIIPHSSNTADPKNQSIPQQEKIITEAKSPTLVSLPTESTKDVTVSAPSGVPLPPALTESFTKSALPAMSTSLAQMSPTLTTTTLKTSHSSVTTPSTLSSTEVLSTDPIAVHTTTGKQLFPTNPEILVPQISTEGAITTERNRVHIDATTHLITLTSVPTSTKELTTRLDITEEYSPASHFLRTSPFQTTDVSTAEVLTPKPTTFATQSSTQSPMASSPPPSVNSCAMNPCLHDGKCVVDLTSGGYRCMCSPSWQGDNCSVDVNECLSNPCPPLAICNNTQGSFTCKCPVGYQLEKGICNLVRTFVTEFKLKKTFFNATMEKHSDLLEVENEITETLNVCFSTLPGYIRSTVHASWESSMVVISLQTTFSLTSNVTLFDLADGIQKCVNSCRSSAEVCQLLGSQRRIFRAGSLCKRKSPECDKETSICTDLDGIALCQCKSGYFQFNKMDHSCRACEDGYRLENETCMSCPFGLGGLNCGNPYQLITVVIAAAGGGLLLILGIALIVTCCRKNKNDISKLIFKSGDFQMSPYAEYPKNPRSQEWGREAIEMHENGSTKNLLQMTDVYYSPTNIRNPELERNGLYPAYTGLPGSRHSCIFPGQYNPSFISDESRRRDYF</sequence>
<dbReference type="PANTHER" id="PTHR24037">
    <property type="entry name" value="HEART DEVELOPMENT PROTEIN WITH EGF-LIKE DOMAINS 1"/>
    <property type="match status" value="1"/>
</dbReference>
<evidence type="ECO:0000256" key="8">
    <source>
        <dbReference type="ARBA" id="ARBA00022491"/>
    </source>
</evidence>
<evidence type="ECO:0000256" key="15">
    <source>
        <dbReference type="ARBA" id="ARBA00022737"/>
    </source>
</evidence>
<evidence type="ECO:0000256" key="35">
    <source>
        <dbReference type="ARBA" id="ARBA00077118"/>
    </source>
</evidence>
<evidence type="ECO:0000256" key="4">
    <source>
        <dbReference type="ARBA" id="ARBA00004282"/>
    </source>
</evidence>
<feature type="domain" description="C2H2-type" evidence="42">
    <location>
        <begin position="171"/>
        <end position="198"/>
    </location>
</feature>
<evidence type="ECO:0000313" key="43">
    <source>
        <dbReference type="EMBL" id="MBZ3874910.1"/>
    </source>
</evidence>
<dbReference type="FunFam" id="3.30.160.60:FF:000042">
    <property type="entry name" value="Zinc finger protein 148"/>
    <property type="match status" value="1"/>
</dbReference>
<dbReference type="Gene3D" id="1.20.1740.10">
    <property type="entry name" value="Amino acid/polyamine transporter I"/>
    <property type="match status" value="2"/>
</dbReference>
<evidence type="ECO:0000313" key="44">
    <source>
        <dbReference type="Proteomes" id="UP001166674"/>
    </source>
</evidence>
<dbReference type="InterPro" id="IPR001881">
    <property type="entry name" value="EGF-like_Ca-bd_dom"/>
</dbReference>
<comment type="function">
    <text evidence="30">Involved in transcriptional regulation. Represses the transcription of a number of genes including gastrin, stromelysin and enolase. Binds to the G-rich box in the enhancer region of these genes.</text>
</comment>
<evidence type="ECO:0000256" key="26">
    <source>
        <dbReference type="ARBA" id="ARBA00023157"/>
    </source>
</evidence>
<feature type="region of interest" description="Disordered" evidence="39">
    <location>
        <begin position="1285"/>
        <end position="1336"/>
    </location>
</feature>
<dbReference type="GO" id="GO:0007507">
    <property type="term" value="P:heart development"/>
    <property type="evidence" value="ECO:0007669"/>
    <property type="project" value="TreeGrafter"/>
</dbReference>
<evidence type="ECO:0000256" key="10">
    <source>
        <dbReference type="ARBA" id="ARBA00022536"/>
    </source>
</evidence>
<comment type="subunit">
    <text evidence="31">Interacts with CCM2 and KRIT1; KRIT1 markedly facilitates interaction with CCM2.</text>
</comment>
<keyword evidence="9" id="KW-1017">Isopeptide bond</keyword>
<evidence type="ECO:0000256" key="32">
    <source>
        <dbReference type="ARBA" id="ARBA00064837"/>
    </source>
</evidence>
<evidence type="ECO:0000256" key="21">
    <source>
        <dbReference type="ARBA" id="ARBA00022989"/>
    </source>
</evidence>
<feature type="region of interest" description="Disordered" evidence="39">
    <location>
        <begin position="1075"/>
        <end position="1145"/>
    </location>
</feature>
<evidence type="ECO:0000256" key="22">
    <source>
        <dbReference type="ARBA" id="ARBA00022990"/>
    </source>
</evidence>
<feature type="compositionally biased region" description="Polar residues" evidence="39">
    <location>
        <begin position="1313"/>
        <end position="1322"/>
    </location>
</feature>
<feature type="transmembrane region" description="Helical" evidence="40">
    <location>
        <begin position="644"/>
        <end position="664"/>
    </location>
</feature>
<feature type="compositionally biased region" description="Basic and acidic residues" evidence="39">
    <location>
        <begin position="293"/>
        <end position="310"/>
    </location>
</feature>
<dbReference type="InterPro" id="IPR000152">
    <property type="entry name" value="EGF-type_Asp/Asn_hydroxyl_site"/>
</dbReference>
<dbReference type="SMART" id="SM00181">
    <property type="entry name" value="EGF"/>
    <property type="match status" value="3"/>
</dbReference>
<dbReference type="GO" id="GO:0055085">
    <property type="term" value="P:transmembrane transport"/>
    <property type="evidence" value="ECO:0007669"/>
    <property type="project" value="InterPro"/>
</dbReference>
<proteinExistence type="inferred from homology"/>
<dbReference type="SMART" id="SM00355">
    <property type="entry name" value="ZnF_C2H2"/>
    <property type="match status" value="3"/>
</dbReference>
<feature type="transmembrane region" description="Helical" evidence="40">
    <location>
        <begin position="410"/>
        <end position="432"/>
    </location>
</feature>
<feature type="transmembrane region" description="Helical" evidence="40">
    <location>
        <begin position="564"/>
        <end position="587"/>
    </location>
</feature>
<dbReference type="InterPro" id="IPR036236">
    <property type="entry name" value="Znf_C2H2_sf"/>
</dbReference>
<keyword evidence="23" id="KW-0805">Transcription regulation</keyword>
<feature type="compositionally biased region" description="Low complexity" evidence="39">
    <location>
        <begin position="1091"/>
        <end position="1109"/>
    </location>
</feature>
<feature type="compositionally biased region" description="Low complexity" evidence="39">
    <location>
        <begin position="1285"/>
        <end position="1312"/>
    </location>
</feature>
<dbReference type="GO" id="GO:0006357">
    <property type="term" value="P:regulation of transcription by RNA polymerase II"/>
    <property type="evidence" value="ECO:0007669"/>
    <property type="project" value="UniProtKB-ARBA"/>
</dbReference>
<dbReference type="CDD" id="cd00054">
    <property type="entry name" value="EGF_CA"/>
    <property type="match status" value="2"/>
</dbReference>
<feature type="transmembrane region" description="Helical" evidence="40">
    <location>
        <begin position="608"/>
        <end position="632"/>
    </location>
</feature>
<dbReference type="GO" id="GO:0005911">
    <property type="term" value="C:cell-cell junction"/>
    <property type="evidence" value="ECO:0007669"/>
    <property type="project" value="UniProtKB-ARBA"/>
</dbReference>
<evidence type="ECO:0000256" key="20">
    <source>
        <dbReference type="ARBA" id="ARBA00022949"/>
    </source>
</evidence>
<dbReference type="InterPro" id="IPR000742">
    <property type="entry name" value="EGF"/>
</dbReference>
<evidence type="ECO:0000256" key="37">
    <source>
        <dbReference type="PROSITE-ProRule" id="PRU00042"/>
    </source>
</evidence>
<feature type="domain" description="EGF-like" evidence="41">
    <location>
        <begin position="1565"/>
        <end position="1603"/>
    </location>
</feature>
<evidence type="ECO:0000256" key="5">
    <source>
        <dbReference type="ARBA" id="ARBA00006991"/>
    </source>
</evidence>
<dbReference type="InterPro" id="IPR004841">
    <property type="entry name" value="AA-permease/SLC12A_dom"/>
</dbReference>
<evidence type="ECO:0000256" key="25">
    <source>
        <dbReference type="ARBA" id="ARBA00023136"/>
    </source>
</evidence>
<comment type="caution">
    <text evidence="43">The sequence shown here is derived from an EMBL/GenBank/DDBJ whole genome shotgun (WGS) entry which is preliminary data.</text>
</comment>
<keyword evidence="11" id="KW-0597">Phosphoprotein</keyword>
<feature type="compositionally biased region" description="Basic and acidic residues" evidence="39">
    <location>
        <begin position="1130"/>
        <end position="1141"/>
    </location>
</feature>
<feature type="compositionally biased region" description="Polar residues" evidence="39">
    <location>
        <begin position="1015"/>
        <end position="1033"/>
    </location>
</feature>
<feature type="region of interest" description="Disordered" evidence="39">
    <location>
        <begin position="835"/>
        <end position="864"/>
    </location>
</feature>
<dbReference type="InterPro" id="IPR049883">
    <property type="entry name" value="NOTCH1_EGF-like"/>
</dbReference>
<dbReference type="PROSITE" id="PS00028">
    <property type="entry name" value="ZINC_FINGER_C2H2_1"/>
    <property type="match status" value="3"/>
</dbReference>
<dbReference type="Pfam" id="PF00096">
    <property type="entry name" value="zf-C2H2"/>
    <property type="match status" value="1"/>
</dbReference>
<evidence type="ECO:0000256" key="14">
    <source>
        <dbReference type="ARBA" id="ARBA00022729"/>
    </source>
</evidence>
<feature type="compositionally biased region" description="Low complexity" evidence="39">
    <location>
        <begin position="956"/>
        <end position="968"/>
    </location>
</feature>
<evidence type="ECO:0000256" key="17">
    <source>
        <dbReference type="ARBA" id="ARBA00022833"/>
    </source>
</evidence>
<evidence type="ECO:0000256" key="39">
    <source>
        <dbReference type="SAM" id="MobiDB-lite"/>
    </source>
</evidence>
<evidence type="ECO:0000256" key="2">
    <source>
        <dbReference type="ARBA" id="ARBA00004141"/>
    </source>
</evidence>
<evidence type="ECO:0000256" key="34">
    <source>
        <dbReference type="ARBA" id="ARBA00068952"/>
    </source>
</evidence>
<evidence type="ECO:0000256" key="6">
    <source>
        <dbReference type="ARBA" id="ARBA00022473"/>
    </source>
</evidence>
<dbReference type="SMART" id="SM00179">
    <property type="entry name" value="EGF_CA"/>
    <property type="match status" value="2"/>
</dbReference>
<evidence type="ECO:0000256" key="31">
    <source>
        <dbReference type="ARBA" id="ARBA00063250"/>
    </source>
</evidence>
<evidence type="ECO:0000256" key="19">
    <source>
        <dbReference type="ARBA" id="ARBA00022843"/>
    </source>
</evidence>
<dbReference type="GO" id="GO:0005886">
    <property type="term" value="C:plasma membrane"/>
    <property type="evidence" value="ECO:0007669"/>
    <property type="project" value="UniProtKB-SubCell"/>
</dbReference>
<dbReference type="EMBL" id="JAATJV010235799">
    <property type="protein sequence ID" value="MBZ3874910.1"/>
    <property type="molecule type" value="Genomic_DNA"/>
</dbReference>
<evidence type="ECO:0000256" key="30">
    <source>
        <dbReference type="ARBA" id="ARBA00060069"/>
    </source>
</evidence>
<dbReference type="PROSITE" id="PS00022">
    <property type="entry name" value="EGF_1"/>
    <property type="match status" value="1"/>
</dbReference>
<evidence type="ECO:0000256" key="11">
    <source>
        <dbReference type="ARBA" id="ARBA00022553"/>
    </source>
</evidence>
<evidence type="ECO:0000256" key="40">
    <source>
        <dbReference type="SAM" id="Phobius"/>
    </source>
</evidence>
<keyword evidence="7" id="KW-1003">Cell membrane</keyword>
<dbReference type="PROSITE" id="PS50157">
    <property type="entry name" value="ZINC_FINGER_C2H2_2"/>
    <property type="match status" value="3"/>
</dbReference>
<feature type="domain" description="C2H2-type" evidence="42">
    <location>
        <begin position="227"/>
        <end position="255"/>
    </location>
</feature>
<comment type="caution">
    <text evidence="38">Lacks conserved residue(s) required for the propagation of feature annotation.</text>
</comment>
<feature type="transmembrane region" description="Helical" evidence="40">
    <location>
        <begin position="493"/>
        <end position="512"/>
    </location>
</feature>
<protein>
    <recommendedName>
        <fullName evidence="34">Protein HEG homolog 1</fullName>
    </recommendedName>
    <alternativeName>
        <fullName evidence="35">Transcription factor ZBP-89</fullName>
    </alternativeName>
    <alternativeName>
        <fullName evidence="36">Zinc finger DNA-binding protein 89</fullName>
    </alternativeName>
    <alternativeName>
        <fullName evidence="33">Zinc finger protein 148</fullName>
    </alternativeName>
</protein>
<evidence type="ECO:0000256" key="9">
    <source>
        <dbReference type="ARBA" id="ARBA00022499"/>
    </source>
</evidence>
<dbReference type="SUPFAM" id="SSF57196">
    <property type="entry name" value="EGF/Laminin"/>
    <property type="match status" value="2"/>
</dbReference>
<feature type="region of interest" description="Disordered" evidence="39">
    <location>
        <begin position="270"/>
        <end position="310"/>
    </location>
</feature>
<feature type="compositionally biased region" description="Polar residues" evidence="39">
    <location>
        <begin position="987"/>
        <end position="997"/>
    </location>
</feature>
<dbReference type="FunFam" id="2.10.25.10:FF:000358">
    <property type="entry name" value="protein HEG homolog 1 isoform X1"/>
    <property type="match status" value="1"/>
</dbReference>
<keyword evidence="21 40" id="KW-1133">Transmembrane helix</keyword>
<comment type="subunit">
    <text evidence="32">Interacts with HNRNPDL. Interacts with the 5FMC complex; the interaction requires association with CHTOP. Interacts with CAVIN1.</text>
</comment>
<evidence type="ECO:0000256" key="38">
    <source>
        <dbReference type="PROSITE-ProRule" id="PRU00076"/>
    </source>
</evidence>